<dbReference type="STRING" id="118060.ATZ35_16325"/>
<feature type="domain" description="CHY-type" evidence="4">
    <location>
        <begin position="8"/>
        <end position="86"/>
    </location>
</feature>
<keyword evidence="1" id="KW-0479">Metal-binding</keyword>
<keyword evidence="2" id="KW-0863">Zinc-finger</keyword>
<dbReference type="GO" id="GO:0045041">
    <property type="term" value="P:protein import into mitochondrial intermembrane space"/>
    <property type="evidence" value="ECO:0007669"/>
    <property type="project" value="TreeGrafter"/>
</dbReference>
<dbReference type="InterPro" id="IPR016694">
    <property type="entry name" value="UCP017292"/>
</dbReference>
<gene>
    <name evidence="5" type="ORF">ATZ35_16325</name>
</gene>
<dbReference type="AlphaFoldDB" id="A0A0U2XJ43"/>
<keyword evidence="3" id="KW-0862">Zinc</keyword>
<evidence type="ECO:0000256" key="3">
    <source>
        <dbReference type="ARBA" id="ARBA00022833"/>
    </source>
</evidence>
<dbReference type="RefSeq" id="WP_208928189.1">
    <property type="nucleotide sequence ID" value="NZ_CP013655.1"/>
</dbReference>
<dbReference type="InterPro" id="IPR008913">
    <property type="entry name" value="Znf_CHY"/>
</dbReference>
<sequence>MVKLYGATIDHEGRCVHYSSPVDVVANKCYSCKKYYACFQCHDELEDHLFSAWPVSNEKIVLCGSCRTELSAMEYKTNTKCVNCGHLFNPNCALHSHIYFSEQE</sequence>
<evidence type="ECO:0000259" key="4">
    <source>
        <dbReference type="PROSITE" id="PS51266"/>
    </source>
</evidence>
<dbReference type="EMBL" id="CP013655">
    <property type="protein sequence ID" value="ALS38657.1"/>
    <property type="molecule type" value="Genomic_DNA"/>
</dbReference>
<evidence type="ECO:0000256" key="1">
    <source>
        <dbReference type="ARBA" id="ARBA00022723"/>
    </source>
</evidence>
<reference evidence="6" key="1">
    <citation type="submission" date="2015-12" db="EMBL/GenBank/DDBJ databases">
        <authorList>
            <person name="Lauer A."/>
            <person name="Humrighouse B."/>
            <person name="Loparev V."/>
            <person name="Shewmaker P.L."/>
            <person name="Whitney A.M."/>
            <person name="McLaughlin R.W."/>
        </authorList>
    </citation>
    <scope>NUCLEOTIDE SEQUENCE [LARGE SCALE GENOMIC DNA]</scope>
    <source>
        <strain evidence="6">LMG 26678</strain>
    </source>
</reference>
<protein>
    <recommendedName>
        <fullName evidence="4">CHY-type domain-containing protein</fullName>
    </recommendedName>
</protein>
<dbReference type="InterPro" id="IPR052604">
    <property type="entry name" value="Mito_Tim_assembly_helper"/>
</dbReference>
<accession>A0A0U2XJ43</accession>
<dbReference type="PIRSF" id="PIRSF017292">
    <property type="entry name" value="UCP017292_Znf_CHY"/>
    <property type="match status" value="1"/>
</dbReference>
<evidence type="ECO:0000256" key="2">
    <source>
        <dbReference type="ARBA" id="ARBA00022771"/>
    </source>
</evidence>
<keyword evidence="6" id="KW-1185">Reference proteome</keyword>
<proteinExistence type="predicted"/>
<evidence type="ECO:0000313" key="5">
    <source>
        <dbReference type="EMBL" id="ALS38657.1"/>
    </source>
</evidence>
<dbReference type="PROSITE" id="PS51266">
    <property type="entry name" value="ZF_CHY"/>
    <property type="match status" value="1"/>
</dbReference>
<dbReference type="PANTHER" id="PTHR28082">
    <property type="entry name" value="ZINC FINGER PROTEIN"/>
    <property type="match status" value="1"/>
</dbReference>
<dbReference type="GO" id="GO:0008270">
    <property type="term" value="F:zinc ion binding"/>
    <property type="evidence" value="ECO:0007669"/>
    <property type="project" value="UniProtKB-KW"/>
</dbReference>
<evidence type="ECO:0000313" key="6">
    <source>
        <dbReference type="Proteomes" id="UP000067523"/>
    </source>
</evidence>
<dbReference type="InterPro" id="IPR037274">
    <property type="entry name" value="Znf_CHY_sf"/>
</dbReference>
<name>A0A0U2XJ43_9ENTE</name>
<organism evidence="5 6">
    <name type="scientific">Enterococcus rotai</name>
    <dbReference type="NCBI Taxonomy" id="118060"/>
    <lineage>
        <taxon>Bacteria</taxon>
        <taxon>Bacillati</taxon>
        <taxon>Bacillota</taxon>
        <taxon>Bacilli</taxon>
        <taxon>Lactobacillales</taxon>
        <taxon>Enterococcaceae</taxon>
        <taxon>Enterococcus</taxon>
    </lineage>
</organism>
<dbReference type="Proteomes" id="UP000067523">
    <property type="component" value="Chromosome"/>
</dbReference>
<dbReference type="Pfam" id="PF05495">
    <property type="entry name" value="zf-CHY"/>
    <property type="match status" value="1"/>
</dbReference>
<dbReference type="PANTHER" id="PTHR28082:SF1">
    <property type="entry name" value="HELPER OF TIM PROTEIN 13"/>
    <property type="match status" value="1"/>
</dbReference>
<dbReference type="KEGG" id="erx:ATZ35_16325"/>
<dbReference type="SUPFAM" id="SSF161219">
    <property type="entry name" value="CHY zinc finger-like"/>
    <property type="match status" value="1"/>
</dbReference>